<dbReference type="EC" id="3.1.1.3" evidence="3"/>
<dbReference type="PANTHER" id="PTHR43798">
    <property type="entry name" value="MONOACYLGLYCEROL LIPASE"/>
    <property type="match status" value="1"/>
</dbReference>
<evidence type="ECO:0000256" key="1">
    <source>
        <dbReference type="SAM" id="SignalP"/>
    </source>
</evidence>
<dbReference type="PANTHER" id="PTHR43798:SF33">
    <property type="entry name" value="HYDROLASE, PUTATIVE (AFU_ORTHOLOGUE AFUA_2G14860)-RELATED"/>
    <property type="match status" value="1"/>
</dbReference>
<feature type="chain" id="PRO_5007563123" evidence="1">
    <location>
        <begin position="29"/>
        <end position="338"/>
    </location>
</feature>
<evidence type="ECO:0000313" key="4">
    <source>
        <dbReference type="Proteomes" id="UP000075544"/>
    </source>
</evidence>
<dbReference type="SUPFAM" id="SSF53474">
    <property type="entry name" value="alpha/beta-Hydrolases"/>
    <property type="match status" value="1"/>
</dbReference>
<evidence type="ECO:0000313" key="3">
    <source>
        <dbReference type="EMBL" id="KXZ71918.1"/>
    </source>
</evidence>
<accession>A0A150HY57</accession>
<dbReference type="AlphaFoldDB" id="A0A150HY57"/>
<evidence type="ECO:0000259" key="2">
    <source>
        <dbReference type="Pfam" id="PF00561"/>
    </source>
</evidence>
<dbReference type="PATRIC" id="fig|52133.19.peg.820"/>
<name>A0A150HY57_9GAMM</name>
<sequence>MMMNTLLPIPFRKTFTAFLLSCSLGAMAIQTTQAAEIEMSFQNLLQQERAWAGLQTKTLKVGDITWSYSEGGQAGKPIVILIHGLAGSRDNWNRVAHALTANYHVIIPDLPASGETKVPKEFDYSVPNVTEKLRRFIEAANLTGPAHIAGHSLGGSIAMLYAGQYPFETKSLFLIDAAGVYKSATTPYLKDPAQVKNMIVSKKGDFNYLMQQAMYSPPFIPKEIAQAQEKMMIGQVEETQKMVDQIIALNKLFTPDSFALLAKSIDAPTLILWGKQDKIINVEVAPELKSLLKNAQTPVILDNVGHMPILEADQLVVQQYLPFLSKIQAQKPATALSP</sequence>
<reference evidence="3 4" key="1">
    <citation type="journal article" date="2016" name="Sci. Rep.">
        <title>Genomic and phenotypic characterization of the species Acinetobacter venetianus.</title>
        <authorList>
            <person name="Fondi M."/>
            <person name="Maida I."/>
            <person name="Perrin E."/>
            <person name="Orlandini V."/>
            <person name="La Torre L."/>
            <person name="Bosi E."/>
            <person name="Negroni A."/>
            <person name="Zanaroli G."/>
            <person name="Fava F."/>
            <person name="Decorosi F."/>
            <person name="Giovannetti L."/>
            <person name="Viti C."/>
            <person name="Vaneechoutte M."/>
            <person name="Dijkshoorn L."/>
            <person name="Fani R."/>
        </authorList>
    </citation>
    <scope>NUCLEOTIDE SEQUENCE [LARGE SCALE GENOMIC DNA]</scope>
    <source>
        <strain evidence="3 4">LUH13518</strain>
    </source>
</reference>
<dbReference type="InterPro" id="IPR050266">
    <property type="entry name" value="AB_hydrolase_sf"/>
</dbReference>
<feature type="domain" description="AB hydrolase-1" evidence="2">
    <location>
        <begin position="77"/>
        <end position="312"/>
    </location>
</feature>
<organism evidence="3 4">
    <name type="scientific">Acinetobacter venetianus</name>
    <dbReference type="NCBI Taxonomy" id="52133"/>
    <lineage>
        <taxon>Bacteria</taxon>
        <taxon>Pseudomonadati</taxon>
        <taxon>Pseudomonadota</taxon>
        <taxon>Gammaproteobacteria</taxon>
        <taxon>Moraxellales</taxon>
        <taxon>Moraxellaceae</taxon>
        <taxon>Acinetobacter</taxon>
    </lineage>
</organism>
<protein>
    <submittedName>
        <fullName evidence="3">Lipase 1</fullName>
        <ecNumber evidence="3">3.1.1.3</ecNumber>
    </submittedName>
</protein>
<dbReference type="InterPro" id="IPR000073">
    <property type="entry name" value="AB_hydrolase_1"/>
</dbReference>
<gene>
    <name evidence="3" type="primary">lip1</name>
    <name evidence="3" type="ORF">AVENLUH13518_00799</name>
</gene>
<keyword evidence="3" id="KW-0378">Hydrolase</keyword>
<dbReference type="GO" id="GO:0004806">
    <property type="term" value="F:triacylglycerol lipase activity"/>
    <property type="evidence" value="ECO:0007669"/>
    <property type="project" value="UniProtKB-EC"/>
</dbReference>
<dbReference type="GO" id="GO:0016020">
    <property type="term" value="C:membrane"/>
    <property type="evidence" value="ECO:0007669"/>
    <property type="project" value="TreeGrafter"/>
</dbReference>
<dbReference type="InterPro" id="IPR029058">
    <property type="entry name" value="AB_hydrolase_fold"/>
</dbReference>
<feature type="signal peptide" evidence="1">
    <location>
        <begin position="1"/>
        <end position="28"/>
    </location>
</feature>
<dbReference type="PRINTS" id="PR00111">
    <property type="entry name" value="ABHYDROLASE"/>
</dbReference>
<dbReference type="EMBL" id="JRHX01000031">
    <property type="protein sequence ID" value="KXZ71918.1"/>
    <property type="molecule type" value="Genomic_DNA"/>
</dbReference>
<dbReference type="Proteomes" id="UP000075544">
    <property type="component" value="Unassembled WGS sequence"/>
</dbReference>
<keyword evidence="1" id="KW-0732">Signal</keyword>
<dbReference type="Pfam" id="PF00561">
    <property type="entry name" value="Abhydrolase_1"/>
    <property type="match status" value="1"/>
</dbReference>
<proteinExistence type="predicted"/>
<comment type="caution">
    <text evidence="3">The sequence shown here is derived from an EMBL/GenBank/DDBJ whole genome shotgun (WGS) entry which is preliminary data.</text>
</comment>
<dbReference type="Gene3D" id="3.40.50.1820">
    <property type="entry name" value="alpha/beta hydrolase"/>
    <property type="match status" value="1"/>
</dbReference>